<keyword evidence="6" id="KW-1185">Reference proteome</keyword>
<dbReference type="PROSITE" id="PS00211">
    <property type="entry name" value="ABC_TRANSPORTER_1"/>
    <property type="match status" value="1"/>
</dbReference>
<keyword evidence="2" id="KW-0547">Nucleotide-binding</keyword>
<evidence type="ECO:0000256" key="3">
    <source>
        <dbReference type="ARBA" id="ARBA00022840"/>
    </source>
</evidence>
<accession>A0AAW6TRQ2</accession>
<dbReference type="InterPro" id="IPR051782">
    <property type="entry name" value="ABC_Transporter_VariousFunc"/>
</dbReference>
<evidence type="ECO:0000259" key="4">
    <source>
        <dbReference type="PROSITE" id="PS50893"/>
    </source>
</evidence>
<gene>
    <name evidence="5" type="ORF">QJ522_04900</name>
</gene>
<dbReference type="SMART" id="SM00382">
    <property type="entry name" value="AAA"/>
    <property type="match status" value="1"/>
</dbReference>
<dbReference type="AlphaFoldDB" id="A0AAW6TRQ2"/>
<dbReference type="PANTHER" id="PTHR42939">
    <property type="entry name" value="ABC TRANSPORTER ATP-BINDING PROTEIN ALBC-RELATED"/>
    <property type="match status" value="1"/>
</dbReference>
<name>A0AAW6TRQ2_9BACT</name>
<dbReference type="Proteomes" id="UP001431776">
    <property type="component" value="Unassembled WGS sequence"/>
</dbReference>
<dbReference type="SUPFAM" id="SSF52540">
    <property type="entry name" value="P-loop containing nucleoside triphosphate hydrolases"/>
    <property type="match status" value="1"/>
</dbReference>
<dbReference type="GO" id="GO:0016887">
    <property type="term" value="F:ATP hydrolysis activity"/>
    <property type="evidence" value="ECO:0007669"/>
    <property type="project" value="InterPro"/>
</dbReference>
<comment type="caution">
    <text evidence="5">The sequence shown here is derived from an EMBL/GenBank/DDBJ whole genome shotgun (WGS) entry which is preliminary data.</text>
</comment>
<dbReference type="PANTHER" id="PTHR42939:SF1">
    <property type="entry name" value="ABC TRANSPORTER ATP-BINDING PROTEIN ALBC-RELATED"/>
    <property type="match status" value="1"/>
</dbReference>
<dbReference type="InterPro" id="IPR027417">
    <property type="entry name" value="P-loop_NTPase"/>
</dbReference>
<evidence type="ECO:0000313" key="6">
    <source>
        <dbReference type="Proteomes" id="UP001431776"/>
    </source>
</evidence>
<dbReference type="EMBL" id="JASCXX010000004">
    <property type="protein sequence ID" value="MDI6448372.1"/>
    <property type="molecule type" value="Genomic_DNA"/>
</dbReference>
<dbReference type="PROSITE" id="PS50893">
    <property type="entry name" value="ABC_TRANSPORTER_2"/>
    <property type="match status" value="1"/>
</dbReference>
<dbReference type="GO" id="GO:0005524">
    <property type="term" value="F:ATP binding"/>
    <property type="evidence" value="ECO:0007669"/>
    <property type="project" value="UniProtKB-KW"/>
</dbReference>
<dbReference type="InterPro" id="IPR003593">
    <property type="entry name" value="AAA+_ATPase"/>
</dbReference>
<reference evidence="5" key="1">
    <citation type="submission" date="2023-05" db="EMBL/GenBank/DDBJ databases">
        <title>Anaerotaeda fermentans gen. nov., sp. nov., a novel anaerobic planctomycete of the new family within the order Sedimentisphaerales isolated from Taman Peninsula, Russia.</title>
        <authorList>
            <person name="Khomyakova M.A."/>
            <person name="Merkel A.Y."/>
            <person name="Slobodkin A.I."/>
        </authorList>
    </citation>
    <scope>NUCLEOTIDE SEQUENCE</scope>
    <source>
        <strain evidence="5">M17dextr</strain>
    </source>
</reference>
<proteinExistence type="predicted"/>
<sequence>MSDETIMVKIRGLGKRFGQIQALDGVDLDIERGRIIGLLGANGAGKSTLLRHIIGLYLPDSGWCTTLGCDAGRLGPPELARIGYVHQEGELIDWMTAAQLIRYVSVYYPNWNKELEQRLVGEYEISLKARVGSLSPGQRQRLAILIAICFEPELLILDEPAAALDPLARAQFLDLLLQLIQDQKRTIVISSHILSDVEKVIDQAVVMKAGKIVADASFDALREKYSRVRLTSLAGPLPEPLDFANVLECRRNQSEATLTMHDLPPELIEAAAARIHCQAEVHPLPLEDIYRIVVA</sequence>
<dbReference type="Gene3D" id="3.40.50.300">
    <property type="entry name" value="P-loop containing nucleotide triphosphate hydrolases"/>
    <property type="match status" value="1"/>
</dbReference>
<evidence type="ECO:0000256" key="1">
    <source>
        <dbReference type="ARBA" id="ARBA00022448"/>
    </source>
</evidence>
<organism evidence="5 6">
    <name type="scientific">Anaerobaca lacustris</name>
    <dbReference type="NCBI Taxonomy" id="3044600"/>
    <lineage>
        <taxon>Bacteria</taxon>
        <taxon>Pseudomonadati</taxon>
        <taxon>Planctomycetota</taxon>
        <taxon>Phycisphaerae</taxon>
        <taxon>Sedimentisphaerales</taxon>
        <taxon>Anaerobacaceae</taxon>
        <taxon>Anaerobaca</taxon>
    </lineage>
</organism>
<evidence type="ECO:0000313" key="5">
    <source>
        <dbReference type="EMBL" id="MDI6448372.1"/>
    </source>
</evidence>
<dbReference type="Pfam" id="PF00005">
    <property type="entry name" value="ABC_tran"/>
    <property type="match status" value="1"/>
</dbReference>
<dbReference type="RefSeq" id="WP_349243778.1">
    <property type="nucleotide sequence ID" value="NZ_JASCXX010000004.1"/>
</dbReference>
<keyword evidence="3 5" id="KW-0067">ATP-binding</keyword>
<feature type="domain" description="ABC transporter" evidence="4">
    <location>
        <begin position="8"/>
        <end position="234"/>
    </location>
</feature>
<protein>
    <submittedName>
        <fullName evidence="5">ABC transporter ATP-binding protein</fullName>
    </submittedName>
</protein>
<dbReference type="CDD" id="cd03230">
    <property type="entry name" value="ABC_DR_subfamily_A"/>
    <property type="match status" value="1"/>
</dbReference>
<dbReference type="InterPro" id="IPR017871">
    <property type="entry name" value="ABC_transporter-like_CS"/>
</dbReference>
<dbReference type="InterPro" id="IPR003439">
    <property type="entry name" value="ABC_transporter-like_ATP-bd"/>
</dbReference>
<evidence type="ECO:0000256" key="2">
    <source>
        <dbReference type="ARBA" id="ARBA00022741"/>
    </source>
</evidence>
<keyword evidence="1" id="KW-0813">Transport</keyword>